<evidence type="ECO:0000256" key="2">
    <source>
        <dbReference type="ARBA" id="ARBA00022980"/>
    </source>
</evidence>
<keyword evidence="5" id="KW-1185">Reference proteome</keyword>
<comment type="similarity">
    <text evidence="1">Belongs to the eukaryotic ribosomal protein eL33 family.</text>
</comment>
<dbReference type="Gene3D" id="2.40.10.190">
    <property type="entry name" value="translation elongation factor selb, chain A, domain 4"/>
    <property type="match status" value="1"/>
</dbReference>
<proteinExistence type="inferred from homology"/>
<dbReference type="FunFam" id="2.40.10.190:FF:000001">
    <property type="entry name" value="60S ribosomal protein L35a"/>
    <property type="match status" value="1"/>
</dbReference>
<dbReference type="AlphaFoldDB" id="A0A383VPN6"/>
<dbReference type="GO" id="GO:0006412">
    <property type="term" value="P:translation"/>
    <property type="evidence" value="ECO:0007669"/>
    <property type="project" value="InterPro"/>
</dbReference>
<dbReference type="GO" id="GO:1990904">
    <property type="term" value="C:ribonucleoprotein complex"/>
    <property type="evidence" value="ECO:0007669"/>
    <property type="project" value="UniProtKB-KW"/>
</dbReference>
<evidence type="ECO:0000256" key="1">
    <source>
        <dbReference type="ARBA" id="ARBA00009269"/>
    </source>
</evidence>
<keyword evidence="2" id="KW-0689">Ribosomal protein</keyword>
<evidence type="ECO:0000313" key="4">
    <source>
        <dbReference type="EMBL" id="SZX66386.1"/>
    </source>
</evidence>
<accession>A0A383VPN6</accession>
<name>A0A383VPN6_TETOB</name>
<dbReference type="Pfam" id="PF01247">
    <property type="entry name" value="Ribosomal_L35Ae"/>
    <property type="match status" value="1"/>
</dbReference>
<evidence type="ECO:0000313" key="5">
    <source>
        <dbReference type="Proteomes" id="UP000256970"/>
    </source>
</evidence>
<organism evidence="4 5">
    <name type="scientific">Tetradesmus obliquus</name>
    <name type="common">Green alga</name>
    <name type="synonym">Acutodesmus obliquus</name>
    <dbReference type="NCBI Taxonomy" id="3088"/>
    <lineage>
        <taxon>Eukaryota</taxon>
        <taxon>Viridiplantae</taxon>
        <taxon>Chlorophyta</taxon>
        <taxon>core chlorophytes</taxon>
        <taxon>Chlorophyceae</taxon>
        <taxon>CS clade</taxon>
        <taxon>Sphaeropleales</taxon>
        <taxon>Scenedesmaceae</taxon>
        <taxon>Tetradesmus</taxon>
    </lineage>
</organism>
<dbReference type="EMBL" id="FNXT01000700">
    <property type="protein sequence ID" value="SZX66386.1"/>
    <property type="molecule type" value="Genomic_DNA"/>
</dbReference>
<dbReference type="GO" id="GO:0003735">
    <property type="term" value="F:structural constituent of ribosome"/>
    <property type="evidence" value="ECO:0007669"/>
    <property type="project" value="InterPro"/>
</dbReference>
<gene>
    <name evidence="4" type="ORF">BQ4739_LOCUS6802</name>
</gene>
<dbReference type="GO" id="GO:0005840">
    <property type="term" value="C:ribosome"/>
    <property type="evidence" value="ECO:0007669"/>
    <property type="project" value="UniProtKB-KW"/>
</dbReference>
<keyword evidence="3" id="KW-0687">Ribonucleoprotein</keyword>
<evidence type="ECO:0008006" key="6">
    <source>
        <dbReference type="Google" id="ProtNLM"/>
    </source>
</evidence>
<sequence length="108" mass="12095">MGGEPVRLYVKGQVLGYKRSKANQHNHTSLIKVDGVVSKGETDFYLGKRIAYIYKASTEKKGSFLRVIWGKFTRAHGNAGVLRAKFRKNLPPKSLGGTVRVMLYPSRI</sequence>
<dbReference type="STRING" id="3088.A0A383VPN6"/>
<dbReference type="HAMAP" id="MF_00573">
    <property type="entry name" value="Ribosomal_eL33"/>
    <property type="match status" value="1"/>
</dbReference>
<protein>
    <recommendedName>
        <fullName evidence="6">Ribosomal protein L35Ae</fullName>
    </recommendedName>
</protein>
<dbReference type="PANTHER" id="PTHR10902">
    <property type="entry name" value="60S RIBOSOMAL PROTEIN L35A"/>
    <property type="match status" value="1"/>
</dbReference>
<dbReference type="SUPFAM" id="SSF50447">
    <property type="entry name" value="Translation proteins"/>
    <property type="match status" value="1"/>
</dbReference>
<dbReference type="InterPro" id="IPR001780">
    <property type="entry name" value="Ribosomal_eL33"/>
</dbReference>
<reference evidence="4 5" key="1">
    <citation type="submission" date="2016-10" db="EMBL/GenBank/DDBJ databases">
        <authorList>
            <person name="Cai Z."/>
        </authorList>
    </citation>
    <scope>NUCLEOTIDE SEQUENCE [LARGE SCALE GENOMIC DNA]</scope>
</reference>
<dbReference type="InterPro" id="IPR009000">
    <property type="entry name" value="Transl_B-barrel_sf"/>
</dbReference>
<evidence type="ECO:0000256" key="3">
    <source>
        <dbReference type="ARBA" id="ARBA00023274"/>
    </source>
</evidence>
<dbReference type="Proteomes" id="UP000256970">
    <property type="component" value="Unassembled WGS sequence"/>
</dbReference>
<dbReference type="InterPro" id="IPR038661">
    <property type="entry name" value="Ribosomal_eL33_sf"/>
</dbReference>